<dbReference type="EMBL" id="RJLS01000023">
    <property type="protein sequence ID" value="RNM21087.1"/>
    <property type="molecule type" value="Genomic_DNA"/>
</dbReference>
<dbReference type="Proteomes" id="UP000271870">
    <property type="component" value="Unassembled WGS sequence"/>
</dbReference>
<dbReference type="Gene3D" id="6.10.140.1310">
    <property type="match status" value="1"/>
</dbReference>
<organism evidence="2 3">
    <name type="scientific">Dickeya undicola</name>
    <dbReference type="NCBI Taxonomy" id="1577887"/>
    <lineage>
        <taxon>Bacteria</taxon>
        <taxon>Pseudomonadati</taxon>
        <taxon>Pseudomonadota</taxon>
        <taxon>Gammaproteobacteria</taxon>
        <taxon>Enterobacterales</taxon>
        <taxon>Pectobacteriaceae</taxon>
        <taxon>Dickeya</taxon>
    </lineage>
</organism>
<reference evidence="2 3" key="1">
    <citation type="submission" date="2018-11" db="EMBL/GenBank/DDBJ databases">
        <title>Characterization of surface water Dickeya isolates.</title>
        <authorList>
            <person name="Van Gijsegem F."/>
            <person name="Pedron J."/>
        </authorList>
    </citation>
    <scope>NUCLEOTIDE SEQUENCE [LARGE SCALE GENOMIC DNA]</scope>
    <source>
        <strain evidence="2 3">FVG10-MFV-A16</strain>
    </source>
</reference>
<proteinExistence type="predicted"/>
<sequence length="125" mass="14071">MFYSKATNGFYSKAINGANIPDDAIEISDDDYQHLLSEQALGNTIIFDELTKKPVAVTPAPVSETQLAEAARRQRDNLLLASDWTQASDAPVDQQTWRSYREILRQVPEQAGFPHNVEWPVLPKK</sequence>
<evidence type="ECO:0000313" key="3">
    <source>
        <dbReference type="Proteomes" id="UP000271870"/>
    </source>
</evidence>
<accession>A0ABX9WR02</accession>
<protein>
    <submittedName>
        <fullName evidence="2">Phage tail protein</fullName>
    </submittedName>
</protein>
<dbReference type="RefSeq" id="WP_123251379.1">
    <property type="nucleotide sequence ID" value="NZ_RJLS01000023.1"/>
</dbReference>
<dbReference type="Pfam" id="PF16778">
    <property type="entry name" value="Phage_tail_APC"/>
    <property type="match status" value="1"/>
</dbReference>
<name>A0ABX9WR02_9GAMM</name>
<evidence type="ECO:0000259" key="1">
    <source>
        <dbReference type="Pfam" id="PF16778"/>
    </source>
</evidence>
<feature type="domain" description="Phage tail assembly chaperone-like" evidence="1">
    <location>
        <begin position="68"/>
        <end position="124"/>
    </location>
</feature>
<evidence type="ECO:0000313" key="2">
    <source>
        <dbReference type="EMBL" id="RNM21087.1"/>
    </source>
</evidence>
<gene>
    <name evidence="2" type="ORF">EFS38_16580</name>
</gene>
<keyword evidence="3" id="KW-1185">Reference proteome</keyword>
<dbReference type="InterPro" id="IPR031893">
    <property type="entry name" value="Phage_tail_APC"/>
</dbReference>
<comment type="caution">
    <text evidence="2">The sequence shown here is derived from an EMBL/GenBank/DDBJ whole genome shotgun (WGS) entry which is preliminary data.</text>
</comment>